<sequence length="33" mass="3994">MERSQACPIYAKSENIFKRIMFPLQIMLFNEDE</sequence>
<organism evidence="1">
    <name type="scientific">Zea mays</name>
    <name type="common">Maize</name>
    <dbReference type="NCBI Taxonomy" id="4577"/>
    <lineage>
        <taxon>Eukaryota</taxon>
        <taxon>Viridiplantae</taxon>
        <taxon>Streptophyta</taxon>
        <taxon>Embryophyta</taxon>
        <taxon>Tracheophyta</taxon>
        <taxon>Spermatophyta</taxon>
        <taxon>Magnoliopsida</taxon>
        <taxon>Liliopsida</taxon>
        <taxon>Poales</taxon>
        <taxon>Poaceae</taxon>
        <taxon>PACMAD clade</taxon>
        <taxon>Panicoideae</taxon>
        <taxon>Andropogonodae</taxon>
        <taxon>Andropogoneae</taxon>
        <taxon>Tripsacinae</taxon>
        <taxon>Zea</taxon>
    </lineage>
</organism>
<dbReference type="InParanoid" id="A0A1D6GLW4"/>
<evidence type="ECO:0000313" key="1">
    <source>
        <dbReference type="EMBL" id="AQK64301.1"/>
    </source>
</evidence>
<dbReference type="EMBL" id="CM000781">
    <property type="protein sequence ID" value="AQK64301.1"/>
    <property type="molecule type" value="Genomic_DNA"/>
</dbReference>
<gene>
    <name evidence="1" type="ORF">ZEAMMB73_Zm00001d013756</name>
</gene>
<proteinExistence type="predicted"/>
<accession>A0A1D6GLW4</accession>
<reference evidence="1" key="1">
    <citation type="submission" date="2015-12" db="EMBL/GenBank/DDBJ databases">
        <title>Update maize B73 reference genome by single molecule sequencing technologies.</title>
        <authorList>
            <consortium name="Maize Genome Sequencing Project"/>
            <person name="Ware D."/>
        </authorList>
    </citation>
    <scope>NUCLEOTIDE SEQUENCE</scope>
    <source>
        <tissue evidence="1">Seedling</tissue>
    </source>
</reference>
<name>A0A1D6GLW4_MAIZE</name>
<protein>
    <submittedName>
        <fullName evidence="1">Uncharacterized protein</fullName>
    </submittedName>
</protein>
<dbReference type="AlphaFoldDB" id="A0A1D6GLW4"/>